<dbReference type="InterPro" id="IPR002750">
    <property type="entry name" value="CobE/GbiG_C"/>
</dbReference>
<dbReference type="SUPFAM" id="SSF159664">
    <property type="entry name" value="CobE/GbiG C-terminal domain-like"/>
    <property type="match status" value="1"/>
</dbReference>
<evidence type="ECO:0000313" key="3">
    <source>
        <dbReference type="Proteomes" id="UP000276103"/>
    </source>
</evidence>
<dbReference type="Proteomes" id="UP000276103">
    <property type="component" value="Unassembled WGS sequence"/>
</dbReference>
<evidence type="ECO:0000313" key="2">
    <source>
        <dbReference type="EMBL" id="RUS99497.1"/>
    </source>
</evidence>
<sequence length="150" mass="16115">MQVDLLFLQVLWVGIGCQKGISSLLINTAIEKIFLEHQLSRCQISGMATIESKAAEMGLKDFCLVYNLPLKTFTAENLANVCVPHPAKIVEKRMGTPSVAEASAILAASEITSVGVRLLVPKQIFRLPGEVGTVTIAVAQAVILCPVKNL</sequence>
<dbReference type="InterPro" id="IPR036518">
    <property type="entry name" value="CobE/GbiG_C_sf"/>
</dbReference>
<dbReference type="PANTHER" id="PTHR37477">
    <property type="entry name" value="COBALT-PRECORRIN-5A HYDROLASE"/>
    <property type="match status" value="1"/>
</dbReference>
<dbReference type="EMBL" id="RSCM01000001">
    <property type="protein sequence ID" value="RUS99497.1"/>
    <property type="molecule type" value="Genomic_DNA"/>
</dbReference>
<protein>
    <recommendedName>
        <fullName evidence="1">CobE/GbiG C-terminal domain-containing protein</fullName>
    </recommendedName>
</protein>
<dbReference type="Gene3D" id="3.30.420.180">
    <property type="entry name" value="CobE/GbiG C-terminal domain"/>
    <property type="match status" value="1"/>
</dbReference>
<evidence type="ECO:0000259" key="1">
    <source>
        <dbReference type="Pfam" id="PF01890"/>
    </source>
</evidence>
<dbReference type="PANTHER" id="PTHR37477:SF1">
    <property type="entry name" value="COBALT-PRECORRIN-5A HYDROLASE"/>
    <property type="match status" value="1"/>
</dbReference>
<reference evidence="2 3" key="1">
    <citation type="journal article" date="2019" name="Genome Biol. Evol.">
        <title>Day and night: Metabolic profiles and evolutionary relationships of six axenic non-marine cyanobacteria.</title>
        <authorList>
            <person name="Will S.E."/>
            <person name="Henke P."/>
            <person name="Boedeker C."/>
            <person name="Huang S."/>
            <person name="Brinkmann H."/>
            <person name="Rohde M."/>
            <person name="Jarek M."/>
            <person name="Friedl T."/>
            <person name="Seufert S."/>
            <person name="Schumacher M."/>
            <person name="Overmann J."/>
            <person name="Neumann-Schaal M."/>
            <person name="Petersen J."/>
        </authorList>
    </citation>
    <scope>NUCLEOTIDE SEQUENCE [LARGE SCALE GENOMIC DNA]</scope>
    <source>
        <strain evidence="2 3">SAG 1403-4b</strain>
    </source>
</reference>
<keyword evidence="3" id="KW-1185">Reference proteome</keyword>
<dbReference type="GO" id="GO:0009236">
    <property type="term" value="P:cobalamin biosynthetic process"/>
    <property type="evidence" value="ECO:0007669"/>
    <property type="project" value="InterPro"/>
</dbReference>
<name>A0A3S1C3C3_ANAVA</name>
<dbReference type="OrthoDB" id="9772960at2"/>
<feature type="domain" description="CobE/GbiG C-terminal" evidence="1">
    <location>
        <begin position="11"/>
        <end position="139"/>
    </location>
</feature>
<dbReference type="InterPro" id="IPR052553">
    <property type="entry name" value="CbiG_hydrolase"/>
</dbReference>
<comment type="caution">
    <text evidence="2">The sequence shown here is derived from an EMBL/GenBank/DDBJ whole genome shotgun (WGS) entry which is preliminary data.</text>
</comment>
<gene>
    <name evidence="2" type="ORF">DSM107003_00810</name>
</gene>
<dbReference type="RefSeq" id="WP_127051701.1">
    <property type="nucleotide sequence ID" value="NZ_RSCM01000001.1"/>
</dbReference>
<accession>A0A3S1C3C3</accession>
<dbReference type="AlphaFoldDB" id="A0A3S1C3C3"/>
<proteinExistence type="predicted"/>
<organism evidence="2 3">
    <name type="scientific">Trichormus variabilis SAG 1403-4b</name>
    <dbReference type="NCBI Taxonomy" id="447716"/>
    <lineage>
        <taxon>Bacteria</taxon>
        <taxon>Bacillati</taxon>
        <taxon>Cyanobacteriota</taxon>
        <taxon>Cyanophyceae</taxon>
        <taxon>Nostocales</taxon>
        <taxon>Nostocaceae</taxon>
        <taxon>Trichormus</taxon>
    </lineage>
</organism>
<dbReference type="Pfam" id="PF01890">
    <property type="entry name" value="CbiG_C"/>
    <property type="match status" value="1"/>
</dbReference>